<name>A0A3N4K0R2_9PEZI</name>
<keyword evidence="1" id="KW-0472">Membrane</keyword>
<keyword evidence="1" id="KW-0812">Transmembrane</keyword>
<feature type="transmembrane region" description="Helical" evidence="1">
    <location>
        <begin position="12"/>
        <end position="30"/>
    </location>
</feature>
<keyword evidence="3" id="KW-1185">Reference proteome</keyword>
<sequence>MSMVQYNTGLPYRLFFFFFFFCVYNTCPLPPRSTRFTVSRSCVRWIEMSPPPVY</sequence>
<dbReference type="Proteomes" id="UP000276215">
    <property type="component" value="Unassembled WGS sequence"/>
</dbReference>
<dbReference type="AlphaFoldDB" id="A0A3N4K0R2"/>
<dbReference type="EMBL" id="ML120387">
    <property type="protein sequence ID" value="RPA99504.1"/>
    <property type="molecule type" value="Genomic_DNA"/>
</dbReference>
<gene>
    <name evidence="2" type="ORF">L873DRAFT_912980</name>
</gene>
<keyword evidence="1" id="KW-1133">Transmembrane helix</keyword>
<reference evidence="2 3" key="1">
    <citation type="journal article" date="2018" name="Nat. Ecol. Evol.">
        <title>Pezizomycetes genomes reveal the molecular basis of ectomycorrhizal truffle lifestyle.</title>
        <authorList>
            <person name="Murat C."/>
            <person name="Payen T."/>
            <person name="Noel B."/>
            <person name="Kuo A."/>
            <person name="Morin E."/>
            <person name="Chen J."/>
            <person name="Kohler A."/>
            <person name="Krizsan K."/>
            <person name="Balestrini R."/>
            <person name="Da Silva C."/>
            <person name="Montanini B."/>
            <person name="Hainaut M."/>
            <person name="Levati E."/>
            <person name="Barry K.W."/>
            <person name="Belfiori B."/>
            <person name="Cichocki N."/>
            <person name="Clum A."/>
            <person name="Dockter R.B."/>
            <person name="Fauchery L."/>
            <person name="Guy J."/>
            <person name="Iotti M."/>
            <person name="Le Tacon F."/>
            <person name="Lindquist E.A."/>
            <person name="Lipzen A."/>
            <person name="Malagnac F."/>
            <person name="Mello A."/>
            <person name="Molinier V."/>
            <person name="Miyauchi S."/>
            <person name="Poulain J."/>
            <person name="Riccioni C."/>
            <person name="Rubini A."/>
            <person name="Sitrit Y."/>
            <person name="Splivallo R."/>
            <person name="Traeger S."/>
            <person name="Wang M."/>
            <person name="Zifcakova L."/>
            <person name="Wipf D."/>
            <person name="Zambonelli A."/>
            <person name="Paolocci F."/>
            <person name="Nowrousian M."/>
            <person name="Ottonello S."/>
            <person name="Baldrian P."/>
            <person name="Spatafora J.W."/>
            <person name="Henrissat B."/>
            <person name="Nagy L.G."/>
            <person name="Aury J.M."/>
            <person name="Wincker P."/>
            <person name="Grigoriev I.V."/>
            <person name="Bonfante P."/>
            <person name="Martin F.M."/>
        </authorList>
    </citation>
    <scope>NUCLEOTIDE SEQUENCE [LARGE SCALE GENOMIC DNA]</scope>
    <source>
        <strain evidence="2 3">120613-1</strain>
    </source>
</reference>
<evidence type="ECO:0000313" key="2">
    <source>
        <dbReference type="EMBL" id="RPA99504.1"/>
    </source>
</evidence>
<evidence type="ECO:0000313" key="3">
    <source>
        <dbReference type="Proteomes" id="UP000276215"/>
    </source>
</evidence>
<organism evidence="2 3">
    <name type="scientific">Choiromyces venosus 120613-1</name>
    <dbReference type="NCBI Taxonomy" id="1336337"/>
    <lineage>
        <taxon>Eukaryota</taxon>
        <taxon>Fungi</taxon>
        <taxon>Dikarya</taxon>
        <taxon>Ascomycota</taxon>
        <taxon>Pezizomycotina</taxon>
        <taxon>Pezizomycetes</taxon>
        <taxon>Pezizales</taxon>
        <taxon>Tuberaceae</taxon>
        <taxon>Choiromyces</taxon>
    </lineage>
</organism>
<accession>A0A3N4K0R2</accession>
<protein>
    <submittedName>
        <fullName evidence="2">Uncharacterized protein</fullName>
    </submittedName>
</protein>
<evidence type="ECO:0000256" key="1">
    <source>
        <dbReference type="SAM" id="Phobius"/>
    </source>
</evidence>
<proteinExistence type="predicted"/>